<accession>A0A6A4TQJ0</accession>
<dbReference type="Proteomes" id="UP000438429">
    <property type="component" value="Unassembled WGS sequence"/>
</dbReference>
<proteinExistence type="predicted"/>
<evidence type="ECO:0000313" key="3">
    <source>
        <dbReference type="Proteomes" id="UP000438429"/>
    </source>
</evidence>
<sequence>MRPRSFSSEGVQETGHGVREEFSRRPVGVQSASSRRPVGVQSAQRLAHSGVRKSKAILFHLPRTSCSQTLRCRISPRSSACTVMMLAPDQTSPSPSPLLKRDVTGRSHSTVPPWLLQQHELRGFPSEPERTKWGFLLFSVQSAACSSPLLSSPPLLIPSPSQRAVSVLSPEPVPD</sequence>
<feature type="compositionally biased region" description="Polar residues" evidence="1">
    <location>
        <begin position="1"/>
        <end position="11"/>
    </location>
</feature>
<comment type="caution">
    <text evidence="2">The sequence shown here is derived from an EMBL/GenBank/DDBJ whole genome shotgun (WGS) entry which is preliminary data.</text>
</comment>
<gene>
    <name evidence="2" type="ORF">F2P81_001158</name>
</gene>
<protein>
    <submittedName>
        <fullName evidence="2">Uncharacterized protein</fullName>
    </submittedName>
</protein>
<evidence type="ECO:0000313" key="2">
    <source>
        <dbReference type="EMBL" id="KAF0047525.1"/>
    </source>
</evidence>
<dbReference type="AlphaFoldDB" id="A0A6A4TQJ0"/>
<organism evidence="2 3">
    <name type="scientific">Scophthalmus maximus</name>
    <name type="common">Turbot</name>
    <name type="synonym">Psetta maxima</name>
    <dbReference type="NCBI Taxonomy" id="52904"/>
    <lineage>
        <taxon>Eukaryota</taxon>
        <taxon>Metazoa</taxon>
        <taxon>Chordata</taxon>
        <taxon>Craniata</taxon>
        <taxon>Vertebrata</taxon>
        <taxon>Euteleostomi</taxon>
        <taxon>Actinopterygii</taxon>
        <taxon>Neopterygii</taxon>
        <taxon>Teleostei</taxon>
        <taxon>Neoteleostei</taxon>
        <taxon>Acanthomorphata</taxon>
        <taxon>Carangaria</taxon>
        <taxon>Pleuronectiformes</taxon>
        <taxon>Pleuronectoidei</taxon>
        <taxon>Scophthalmidae</taxon>
        <taxon>Scophthalmus</taxon>
    </lineage>
</organism>
<feature type="region of interest" description="Disordered" evidence="1">
    <location>
        <begin position="1"/>
        <end position="47"/>
    </location>
</feature>
<name>A0A6A4TQJ0_SCOMX</name>
<reference evidence="2 3" key="1">
    <citation type="submission" date="2019-06" db="EMBL/GenBank/DDBJ databases">
        <title>Draft genomes of female and male turbot (Scophthalmus maximus).</title>
        <authorList>
            <person name="Xu H."/>
            <person name="Xu X.-W."/>
            <person name="Shao C."/>
            <person name="Chen S."/>
        </authorList>
    </citation>
    <scope>NUCLEOTIDE SEQUENCE [LARGE SCALE GENOMIC DNA]</scope>
    <source>
        <strain evidence="2">Ysfricsl-2016a</strain>
        <tissue evidence="2">Blood</tissue>
    </source>
</reference>
<dbReference type="EMBL" id="VEVO01000001">
    <property type="protein sequence ID" value="KAF0047525.1"/>
    <property type="molecule type" value="Genomic_DNA"/>
</dbReference>
<evidence type="ECO:0000256" key="1">
    <source>
        <dbReference type="SAM" id="MobiDB-lite"/>
    </source>
</evidence>